<feature type="transmembrane region" description="Helical" evidence="9">
    <location>
        <begin position="135"/>
        <end position="160"/>
    </location>
</feature>
<feature type="transmembrane region" description="Helical" evidence="9">
    <location>
        <begin position="204"/>
        <end position="224"/>
    </location>
</feature>
<dbReference type="GO" id="GO:0071916">
    <property type="term" value="F:dipeptide transmembrane transporter activity"/>
    <property type="evidence" value="ECO:0007669"/>
    <property type="project" value="TreeGrafter"/>
</dbReference>
<dbReference type="InterPro" id="IPR045621">
    <property type="entry name" value="BPD_transp_1_N"/>
</dbReference>
<evidence type="ECO:0000313" key="12">
    <source>
        <dbReference type="Proteomes" id="UP000242642"/>
    </source>
</evidence>
<keyword evidence="2 9" id="KW-0813">Transport</keyword>
<keyword evidence="3" id="KW-1003">Cell membrane</keyword>
<keyword evidence="5 9" id="KW-0812">Transmembrane</keyword>
<evidence type="ECO:0000256" key="8">
    <source>
        <dbReference type="ARBA" id="ARBA00024202"/>
    </source>
</evidence>
<evidence type="ECO:0000256" key="7">
    <source>
        <dbReference type="ARBA" id="ARBA00023136"/>
    </source>
</evidence>
<dbReference type="CDD" id="cd06261">
    <property type="entry name" value="TM_PBP2"/>
    <property type="match status" value="1"/>
</dbReference>
<evidence type="ECO:0000256" key="2">
    <source>
        <dbReference type="ARBA" id="ARBA00022448"/>
    </source>
</evidence>
<feature type="transmembrane region" description="Helical" evidence="9">
    <location>
        <begin position="262"/>
        <end position="288"/>
    </location>
</feature>
<dbReference type="STRING" id="1123402.SAMN02583745_01361"/>
<comment type="similarity">
    <text evidence="8">Belongs to the binding-protein-dependent transport system permease family. OppBC subfamily.</text>
</comment>
<evidence type="ECO:0000256" key="1">
    <source>
        <dbReference type="ARBA" id="ARBA00004429"/>
    </source>
</evidence>
<dbReference type="InterPro" id="IPR000515">
    <property type="entry name" value="MetI-like"/>
</dbReference>
<dbReference type="RefSeq" id="WP_093318897.1">
    <property type="nucleotide sequence ID" value="NZ_FOHV01000008.1"/>
</dbReference>
<keyword evidence="4" id="KW-0997">Cell inner membrane</keyword>
<evidence type="ECO:0000256" key="9">
    <source>
        <dbReference type="RuleBase" id="RU363032"/>
    </source>
</evidence>
<proteinExistence type="inferred from homology"/>
<dbReference type="InterPro" id="IPR035906">
    <property type="entry name" value="MetI-like_sf"/>
</dbReference>
<accession>A0A1I0BQ21</accession>
<comment type="subcellular location">
    <subcellularLocation>
        <location evidence="1">Cell inner membrane</location>
        <topology evidence="1">Multi-pass membrane protein</topology>
    </subcellularLocation>
    <subcellularLocation>
        <location evidence="9">Cell membrane</location>
        <topology evidence="9">Multi-pass membrane protein</topology>
    </subcellularLocation>
</comment>
<evidence type="ECO:0000256" key="5">
    <source>
        <dbReference type="ARBA" id="ARBA00022692"/>
    </source>
</evidence>
<feature type="transmembrane region" description="Helical" evidence="9">
    <location>
        <begin position="9"/>
        <end position="30"/>
    </location>
</feature>
<evidence type="ECO:0000313" key="11">
    <source>
        <dbReference type="EMBL" id="SET09144.1"/>
    </source>
</evidence>
<feature type="domain" description="ABC transmembrane type-1" evidence="10">
    <location>
        <begin position="96"/>
        <end position="331"/>
    </location>
</feature>
<name>A0A1I0BQ21_9GAMM</name>
<dbReference type="PROSITE" id="PS50928">
    <property type="entry name" value="ABC_TM1"/>
    <property type="match status" value="1"/>
</dbReference>
<sequence>MFQFIYKKLLMIVPTFIGITLITFSLVHMIPGDPVLIMSGERGLSEERHAQLLADFGLDKPLYQQYFSYIKGVVQGDLGKSFKSKKPVWDEFVPRFKATFELAFFALIIAVGLGVPLGVIAAVKRGSFFDHATVSLSLTGYSMPIFWWGMMLVLVVSIYLDITPVSGRIDPTLVRFPRSVRDDLTGFMLIDTLLYGKEGYFKSAVSYLILPAIVLSTIPLAVIVRMTRSSMLEVLNEDYIRTARAKGLPKWRVIIIHALRNALMPVITVIGLQLGALLSGAVLTESVFSWPGIGTWLIDSLNRRDYPVIQGGVLIVATLIIFVNLAVDILYGFINPKVRNS</sequence>
<evidence type="ECO:0000256" key="6">
    <source>
        <dbReference type="ARBA" id="ARBA00022989"/>
    </source>
</evidence>
<dbReference type="Proteomes" id="UP000242642">
    <property type="component" value="Unassembled WGS sequence"/>
</dbReference>
<dbReference type="PANTHER" id="PTHR43163">
    <property type="entry name" value="DIPEPTIDE TRANSPORT SYSTEM PERMEASE PROTEIN DPPB-RELATED"/>
    <property type="match status" value="1"/>
</dbReference>
<gene>
    <name evidence="11" type="ORF">SAMN02583745_01361</name>
</gene>
<protein>
    <submittedName>
        <fullName evidence="11">Dipeptide transport system permease protein</fullName>
    </submittedName>
</protein>
<dbReference type="Pfam" id="PF19300">
    <property type="entry name" value="BPD_transp_1_N"/>
    <property type="match status" value="1"/>
</dbReference>
<dbReference type="Pfam" id="PF00528">
    <property type="entry name" value="BPD_transp_1"/>
    <property type="match status" value="1"/>
</dbReference>
<keyword evidence="6 9" id="KW-1133">Transmembrane helix</keyword>
<dbReference type="EMBL" id="FOHV01000008">
    <property type="protein sequence ID" value="SET09144.1"/>
    <property type="molecule type" value="Genomic_DNA"/>
</dbReference>
<dbReference type="GO" id="GO:0005886">
    <property type="term" value="C:plasma membrane"/>
    <property type="evidence" value="ECO:0007669"/>
    <property type="project" value="UniProtKB-SubCell"/>
</dbReference>
<evidence type="ECO:0000259" key="10">
    <source>
        <dbReference type="PROSITE" id="PS50928"/>
    </source>
</evidence>
<feature type="transmembrane region" description="Helical" evidence="9">
    <location>
        <begin position="102"/>
        <end position="123"/>
    </location>
</feature>
<dbReference type="AlphaFoldDB" id="A0A1I0BQ21"/>
<evidence type="ECO:0000256" key="4">
    <source>
        <dbReference type="ARBA" id="ARBA00022519"/>
    </source>
</evidence>
<feature type="transmembrane region" description="Helical" evidence="9">
    <location>
        <begin position="308"/>
        <end position="334"/>
    </location>
</feature>
<dbReference type="Gene3D" id="1.10.3720.10">
    <property type="entry name" value="MetI-like"/>
    <property type="match status" value="1"/>
</dbReference>
<dbReference type="OrthoDB" id="9805855at2"/>
<evidence type="ECO:0000256" key="3">
    <source>
        <dbReference type="ARBA" id="ARBA00022475"/>
    </source>
</evidence>
<dbReference type="PANTHER" id="PTHR43163:SF6">
    <property type="entry name" value="DIPEPTIDE TRANSPORT SYSTEM PERMEASE PROTEIN DPPB-RELATED"/>
    <property type="match status" value="1"/>
</dbReference>
<keyword evidence="7 9" id="KW-0472">Membrane</keyword>
<keyword evidence="12" id="KW-1185">Reference proteome</keyword>
<reference evidence="12" key="1">
    <citation type="submission" date="2016-10" db="EMBL/GenBank/DDBJ databases">
        <authorList>
            <person name="Varghese N."/>
            <person name="Submissions S."/>
        </authorList>
    </citation>
    <scope>NUCLEOTIDE SEQUENCE [LARGE SCALE GENOMIC DNA]</scope>
    <source>
        <strain evidence="12">DSM 18579</strain>
    </source>
</reference>
<organism evidence="11 12">
    <name type="scientific">Thorsellia anophelis DSM 18579</name>
    <dbReference type="NCBI Taxonomy" id="1123402"/>
    <lineage>
        <taxon>Bacteria</taxon>
        <taxon>Pseudomonadati</taxon>
        <taxon>Pseudomonadota</taxon>
        <taxon>Gammaproteobacteria</taxon>
        <taxon>Enterobacterales</taxon>
        <taxon>Thorselliaceae</taxon>
        <taxon>Thorsellia</taxon>
    </lineage>
</organism>
<dbReference type="SUPFAM" id="SSF161098">
    <property type="entry name" value="MetI-like"/>
    <property type="match status" value="1"/>
</dbReference>